<feature type="coiled-coil region" evidence="1">
    <location>
        <begin position="9"/>
        <end position="36"/>
    </location>
</feature>
<dbReference type="RefSeq" id="WP_203366409.1">
    <property type="nucleotide sequence ID" value="NZ_WSFT01000034.1"/>
</dbReference>
<sequence length="53" mass="6364">MFLRFIKNCTDKEVDLEEAQVLLAEVSEELKDKHKDMNARLLDYQIWKYMTNG</sequence>
<evidence type="ECO:0000313" key="2">
    <source>
        <dbReference type="EMBL" id="MBS4538482.1"/>
    </source>
</evidence>
<dbReference type="Proteomes" id="UP000724672">
    <property type="component" value="Unassembled WGS sequence"/>
</dbReference>
<dbReference type="AlphaFoldDB" id="A0A942UZL9"/>
<comment type="caution">
    <text evidence="2">The sequence shown here is derived from an EMBL/GenBank/DDBJ whole genome shotgun (WGS) entry which is preliminary data.</text>
</comment>
<organism evidence="2 3">
    <name type="scientific">Anaeromonas frigoriresistens</name>
    <dbReference type="NCBI Taxonomy" id="2683708"/>
    <lineage>
        <taxon>Bacteria</taxon>
        <taxon>Bacillati</taxon>
        <taxon>Bacillota</taxon>
        <taxon>Tissierellia</taxon>
        <taxon>Tissierellales</taxon>
        <taxon>Thermohalobacteraceae</taxon>
        <taxon>Anaeromonas</taxon>
    </lineage>
</organism>
<keyword evidence="3" id="KW-1185">Reference proteome</keyword>
<name>A0A942UZL9_9FIRM</name>
<gene>
    <name evidence="2" type="ORF">GOQ27_08395</name>
</gene>
<protein>
    <submittedName>
        <fullName evidence="2">Uncharacterized protein</fullName>
    </submittedName>
</protein>
<keyword evidence="1" id="KW-0175">Coiled coil</keyword>
<accession>A0A942UZL9</accession>
<evidence type="ECO:0000256" key="1">
    <source>
        <dbReference type="SAM" id="Coils"/>
    </source>
</evidence>
<dbReference type="EMBL" id="WSFT01000034">
    <property type="protein sequence ID" value="MBS4538482.1"/>
    <property type="molecule type" value="Genomic_DNA"/>
</dbReference>
<proteinExistence type="predicted"/>
<evidence type="ECO:0000313" key="3">
    <source>
        <dbReference type="Proteomes" id="UP000724672"/>
    </source>
</evidence>
<reference evidence="2" key="1">
    <citation type="submission" date="2019-12" db="EMBL/GenBank/DDBJ databases">
        <title>Clostridiaceae gen. nov. sp. nov., isolated from sediment in Xinjiang, China.</title>
        <authorList>
            <person name="Zhang R."/>
        </authorList>
    </citation>
    <scope>NUCLEOTIDE SEQUENCE</scope>
    <source>
        <strain evidence="2">D2Q-11</strain>
    </source>
</reference>